<dbReference type="EMBL" id="RAWG01000011">
    <property type="protein sequence ID" value="RKH47404.1"/>
    <property type="molecule type" value="Genomic_DNA"/>
</dbReference>
<dbReference type="Proteomes" id="UP000273405">
    <property type="component" value="Unassembled WGS sequence"/>
</dbReference>
<accession>A0A3A8P6K8</accession>
<organism evidence="2 3">
    <name type="scientific">Corallococcus sicarius</name>
    <dbReference type="NCBI Taxonomy" id="2316726"/>
    <lineage>
        <taxon>Bacteria</taxon>
        <taxon>Pseudomonadati</taxon>
        <taxon>Myxococcota</taxon>
        <taxon>Myxococcia</taxon>
        <taxon>Myxococcales</taxon>
        <taxon>Cystobacterineae</taxon>
        <taxon>Myxococcaceae</taxon>
        <taxon>Corallococcus</taxon>
    </lineage>
</organism>
<dbReference type="RefSeq" id="WP_120623706.1">
    <property type="nucleotide sequence ID" value="NZ_RAWG01000011.1"/>
</dbReference>
<evidence type="ECO:0000313" key="3">
    <source>
        <dbReference type="Proteomes" id="UP000273405"/>
    </source>
</evidence>
<dbReference type="AlphaFoldDB" id="A0A3A8P6K8"/>
<feature type="region of interest" description="Disordered" evidence="1">
    <location>
        <begin position="39"/>
        <end position="63"/>
    </location>
</feature>
<keyword evidence="3" id="KW-1185">Reference proteome</keyword>
<proteinExistence type="predicted"/>
<protein>
    <submittedName>
        <fullName evidence="2">DUF4150 domain-containing protein</fullName>
    </submittedName>
</protein>
<evidence type="ECO:0000313" key="2">
    <source>
        <dbReference type="EMBL" id="RKH47404.1"/>
    </source>
</evidence>
<gene>
    <name evidence="2" type="ORF">D7X12_02765</name>
</gene>
<name>A0A3A8P6K8_9BACT</name>
<comment type="caution">
    <text evidence="2">The sequence shown here is derived from an EMBL/GenBank/DDBJ whole genome shotgun (WGS) entry which is preliminary data.</text>
</comment>
<sequence length="127" mass="13089">MGTTVFANGRGIATEDSGGQSLVFPDVCKTPSPAGPVPLPYPNVGMSSDTSKGPKKVTINGKMPMVKGAQYKSTSGDEAGTAGGGVVSGSTKGPAEFMLYSFNVKFEGKNVCRLGDPLFHNKKNIMG</sequence>
<dbReference type="OrthoDB" id="1550495at2"/>
<dbReference type="CDD" id="cd14740">
    <property type="entry name" value="PAAR_4"/>
    <property type="match status" value="1"/>
</dbReference>
<dbReference type="Pfam" id="PF13665">
    <property type="entry name" value="Tox-PAAR-like"/>
    <property type="match status" value="1"/>
</dbReference>
<evidence type="ECO:0000256" key="1">
    <source>
        <dbReference type="SAM" id="MobiDB-lite"/>
    </source>
</evidence>
<reference evidence="3" key="1">
    <citation type="submission" date="2018-09" db="EMBL/GenBank/DDBJ databases">
        <authorList>
            <person name="Livingstone P.G."/>
            <person name="Whitworth D.E."/>
        </authorList>
    </citation>
    <scope>NUCLEOTIDE SEQUENCE [LARGE SCALE GENOMIC DNA]</scope>
    <source>
        <strain evidence="3">CA040B</strain>
    </source>
</reference>